<accession>A0A1Y6JNL5</accession>
<name>A0A1Y6JNL5_PSEVI</name>
<reference evidence="1 2" key="1">
    <citation type="submission" date="2017-05" db="EMBL/GenBank/DDBJ databases">
        <authorList>
            <person name="Song R."/>
            <person name="Chenine A.L."/>
            <person name="Ruprecht R.M."/>
        </authorList>
    </citation>
    <scope>NUCLEOTIDE SEQUENCE [LARGE SCALE GENOMIC DNA]</scope>
    <source>
        <strain evidence="1 2">CFBP 1590</strain>
    </source>
</reference>
<organism evidence="1 2">
    <name type="scientific">Pseudomonas viridiflava</name>
    <name type="common">Phytomonas viridiflava</name>
    <dbReference type="NCBI Taxonomy" id="33069"/>
    <lineage>
        <taxon>Bacteria</taxon>
        <taxon>Pseudomonadati</taxon>
        <taxon>Pseudomonadota</taxon>
        <taxon>Gammaproteobacteria</taxon>
        <taxon>Pseudomonadales</taxon>
        <taxon>Pseudomonadaceae</taxon>
        <taxon>Pseudomonas</taxon>
    </lineage>
</organism>
<dbReference type="KEGG" id="pvd:CFBP1590__3798"/>
<dbReference type="EMBL" id="LT855380">
    <property type="protein sequence ID" value="SMS11384.1"/>
    <property type="molecule type" value="Genomic_DNA"/>
</dbReference>
<proteinExistence type="predicted"/>
<evidence type="ECO:0000313" key="2">
    <source>
        <dbReference type="Proteomes" id="UP000196842"/>
    </source>
</evidence>
<dbReference type="Proteomes" id="UP000196842">
    <property type="component" value="Chromosome I"/>
</dbReference>
<evidence type="ECO:0000313" key="1">
    <source>
        <dbReference type="EMBL" id="SMS11384.1"/>
    </source>
</evidence>
<gene>
    <name evidence="1" type="ORF">CFBP1590__3798</name>
</gene>
<protein>
    <submittedName>
        <fullName evidence="1">Uncharacterized protein</fullName>
    </submittedName>
</protein>
<sequence length="36" mass="3984">MLIPDGRFCGRPHLAPGVASFFCGRIMADFSQTDRL</sequence>
<dbReference type="AlphaFoldDB" id="A0A1Y6JNL5"/>